<dbReference type="AlphaFoldDB" id="A0A0C9LVH6"/>
<proteinExistence type="predicted"/>
<dbReference type="OrthoDB" id="2250159at2759"/>
<feature type="compositionally biased region" description="Polar residues" evidence="1">
    <location>
        <begin position="122"/>
        <end position="131"/>
    </location>
</feature>
<dbReference type="Proteomes" id="UP000053815">
    <property type="component" value="Unassembled WGS sequence"/>
</dbReference>
<evidence type="ECO:0000256" key="1">
    <source>
        <dbReference type="SAM" id="MobiDB-lite"/>
    </source>
</evidence>
<organism evidence="2">
    <name type="scientific">Mucor ambiguus</name>
    <dbReference type="NCBI Taxonomy" id="91626"/>
    <lineage>
        <taxon>Eukaryota</taxon>
        <taxon>Fungi</taxon>
        <taxon>Fungi incertae sedis</taxon>
        <taxon>Mucoromycota</taxon>
        <taxon>Mucoromycotina</taxon>
        <taxon>Mucoromycetes</taxon>
        <taxon>Mucorales</taxon>
        <taxon>Mucorineae</taxon>
        <taxon>Mucoraceae</taxon>
        <taxon>Mucor</taxon>
    </lineage>
</organism>
<dbReference type="EMBL" id="DF836425">
    <property type="protein sequence ID" value="GAN06790.1"/>
    <property type="molecule type" value="Genomic_DNA"/>
</dbReference>
<accession>A0A0C9LVH6</accession>
<keyword evidence="3" id="KW-1185">Reference proteome</keyword>
<feature type="region of interest" description="Disordered" evidence="1">
    <location>
        <begin position="99"/>
        <end position="156"/>
    </location>
</feature>
<reference evidence="2" key="1">
    <citation type="submission" date="2014-09" db="EMBL/GenBank/DDBJ databases">
        <title>Draft genome sequence of an oleaginous Mucoromycotina fungus Mucor ambiguus NBRC6742.</title>
        <authorList>
            <person name="Takeda I."/>
            <person name="Yamane N."/>
            <person name="Morita T."/>
            <person name="Tamano K."/>
            <person name="Machida M."/>
            <person name="Baker S."/>
            <person name="Koike H."/>
        </authorList>
    </citation>
    <scope>NUCLEOTIDE SEQUENCE</scope>
    <source>
        <strain evidence="2">NBRC 6742</strain>
    </source>
</reference>
<gene>
    <name evidence="2" type="ORF">MAM1_0136d06280</name>
</gene>
<feature type="compositionally biased region" description="Basic residues" evidence="1">
    <location>
        <begin position="141"/>
        <end position="152"/>
    </location>
</feature>
<name>A0A0C9LVH6_9FUNG</name>
<evidence type="ECO:0000313" key="2">
    <source>
        <dbReference type="EMBL" id="GAN06790.1"/>
    </source>
</evidence>
<feature type="compositionally biased region" description="Low complexity" evidence="1">
    <location>
        <begin position="99"/>
        <end position="117"/>
    </location>
</feature>
<evidence type="ECO:0000313" key="3">
    <source>
        <dbReference type="Proteomes" id="UP000053815"/>
    </source>
</evidence>
<sequence>MHQPPVLPLTEENLLNLSSNSNEMLERYCQEMTLQRVRCQSTPPQLMARQQQKSNDIVVASPRILPFPYHNDSMFLPTAEQIQYQIASSCYDNFSSSGTSRADSSSSIIPPSPSFMSRPKRPQSTNTNIRGSSNYSVSSNSHHHQHRGRRSLPARLDSLVMTNSVSKHRFLRRSSSCSSFGSSSVSSLEVVENNYAQQQQQQQQQQQPVQPQLHLSHTKKPWLKRIFKFFNKNTKQQQQHQYQHQDGNPVWYCQYSKNPTYRFEKYYNQKQMIIVS</sequence>
<protein>
    <submittedName>
        <fullName evidence="2">Uncharacterized protein</fullName>
    </submittedName>
</protein>